<dbReference type="InterPro" id="IPR004821">
    <property type="entry name" value="Cyt_trans-like"/>
</dbReference>
<evidence type="ECO:0000313" key="3">
    <source>
        <dbReference type="Proteomes" id="UP000193560"/>
    </source>
</evidence>
<feature type="domain" description="Cytidyltransferase-like" evidence="1">
    <location>
        <begin position="289"/>
        <end position="437"/>
    </location>
</feature>
<dbReference type="Gene3D" id="3.40.50.620">
    <property type="entry name" value="HUPs"/>
    <property type="match status" value="1"/>
</dbReference>
<dbReference type="InterPro" id="IPR014729">
    <property type="entry name" value="Rossmann-like_a/b/a_fold"/>
</dbReference>
<reference evidence="2 3" key="1">
    <citation type="submission" date="2016-07" db="EMBL/GenBank/DDBJ databases">
        <title>Pervasive Adenine N6-methylation of Active Genes in Fungi.</title>
        <authorList>
            <consortium name="DOE Joint Genome Institute"/>
            <person name="Mondo S.J."/>
            <person name="Dannebaum R.O."/>
            <person name="Kuo R.C."/>
            <person name="Labutti K."/>
            <person name="Haridas S."/>
            <person name="Kuo A."/>
            <person name="Salamov A."/>
            <person name="Ahrendt S.R."/>
            <person name="Lipzen A."/>
            <person name="Sullivan W."/>
            <person name="Andreopoulos W.B."/>
            <person name="Clum A."/>
            <person name="Lindquist E."/>
            <person name="Daum C."/>
            <person name="Ramamoorthy G.K."/>
            <person name="Gryganskyi A."/>
            <person name="Culley D."/>
            <person name="Magnuson J.K."/>
            <person name="James T.Y."/>
            <person name="O'Malley M.A."/>
            <person name="Stajich J.E."/>
            <person name="Spatafora J.W."/>
            <person name="Visel A."/>
            <person name="Grigoriev I.V."/>
        </authorList>
    </citation>
    <scope>NUCLEOTIDE SEQUENCE [LARGE SCALE GENOMIC DNA]</scope>
    <source>
        <strain evidence="2 3">NRRL 1336</strain>
    </source>
</reference>
<dbReference type="PANTHER" id="PTHR10695">
    <property type="entry name" value="DEPHOSPHO-COA KINASE-RELATED"/>
    <property type="match status" value="1"/>
</dbReference>
<dbReference type="FunFam" id="3.40.50.620:FF:000089">
    <property type="entry name" value="Bifunctional coenzyme A synthase"/>
    <property type="match status" value="1"/>
</dbReference>
<dbReference type="GO" id="GO:0015937">
    <property type="term" value="P:coenzyme A biosynthetic process"/>
    <property type="evidence" value="ECO:0007669"/>
    <property type="project" value="TreeGrafter"/>
</dbReference>
<dbReference type="AlphaFoldDB" id="A0A1X2IML2"/>
<dbReference type="NCBIfam" id="TIGR00125">
    <property type="entry name" value="cyt_tran_rel"/>
    <property type="match status" value="1"/>
</dbReference>
<dbReference type="GO" id="GO:0004140">
    <property type="term" value="F:dephospho-CoA kinase activity"/>
    <property type="evidence" value="ECO:0007669"/>
    <property type="project" value="TreeGrafter"/>
</dbReference>
<name>A0A1X2IML2_9FUNG</name>
<comment type="caution">
    <text evidence="2">The sequence shown here is derived from an EMBL/GenBank/DDBJ whole genome shotgun (WGS) entry which is preliminary data.</text>
</comment>
<dbReference type="EMBL" id="MCGE01000008">
    <property type="protein sequence ID" value="ORZ19008.1"/>
    <property type="molecule type" value="Genomic_DNA"/>
</dbReference>
<evidence type="ECO:0000259" key="1">
    <source>
        <dbReference type="Pfam" id="PF01467"/>
    </source>
</evidence>
<gene>
    <name evidence="2" type="ORF">BCR42DRAFT_349782</name>
</gene>
<dbReference type="PANTHER" id="PTHR10695:SF46">
    <property type="entry name" value="BIFUNCTIONAL COENZYME A SYNTHASE-RELATED"/>
    <property type="match status" value="1"/>
</dbReference>
<evidence type="ECO:0000313" key="2">
    <source>
        <dbReference type="EMBL" id="ORZ19008.1"/>
    </source>
</evidence>
<dbReference type="Proteomes" id="UP000193560">
    <property type="component" value="Unassembled WGS sequence"/>
</dbReference>
<sequence length="446" mass="50319">MDHIDCYVTIHADESDLKTLQEYAEIPLNLINEPGTDTQQLITSQPPQRRSTYLVWDQHESVILVNPSTSSSIRYQLSNENDKEALSSQLSTHKFDSVTQQQESLPLPAKAKATKYALYLDLPTLQLDDNLLKVFRQVIVDSIQDQCSLTVLLNTAAISVTQQRSAAGLWSIQTEKQWTEWQTLLGLLYMTQVQVAYSQDSPLFDMTVMVLPLLDDDYMASTKLDFDTLFAVHDDVPILNAWNAKRQSARLAPFPVRIITSSPNVNTISSNTDGLIEKDHQLKTFDKVVVGGTFDHLHAGHKILLTMTALSSTRAMVVGVTDDSILQSKKHHEWIEPTEQRIEQVRQFCKKIRPDMIYDIVPIFDPYGPTITDPTIDALVCSQETLKGGHMVNDEREKRNYSILTLRVIDVISATSDSALGNEANLTDKISSTWIRNYLAQQAQRN</sequence>
<dbReference type="Pfam" id="PF01467">
    <property type="entry name" value="CTP_transf_like"/>
    <property type="match status" value="1"/>
</dbReference>
<protein>
    <recommendedName>
        <fullName evidence="1">Cytidyltransferase-like domain-containing protein</fullName>
    </recommendedName>
</protein>
<dbReference type="CDD" id="cd02164">
    <property type="entry name" value="PPAT_CoAS"/>
    <property type="match status" value="1"/>
</dbReference>
<keyword evidence="3" id="KW-1185">Reference proteome</keyword>
<dbReference type="NCBIfam" id="NF001985">
    <property type="entry name" value="PRK00777.1"/>
    <property type="match status" value="1"/>
</dbReference>
<organism evidence="2 3">
    <name type="scientific">Absidia repens</name>
    <dbReference type="NCBI Taxonomy" id="90262"/>
    <lineage>
        <taxon>Eukaryota</taxon>
        <taxon>Fungi</taxon>
        <taxon>Fungi incertae sedis</taxon>
        <taxon>Mucoromycota</taxon>
        <taxon>Mucoromycotina</taxon>
        <taxon>Mucoromycetes</taxon>
        <taxon>Mucorales</taxon>
        <taxon>Cunninghamellaceae</taxon>
        <taxon>Absidia</taxon>
    </lineage>
</organism>
<dbReference type="SUPFAM" id="SSF52374">
    <property type="entry name" value="Nucleotidylyl transferase"/>
    <property type="match status" value="1"/>
</dbReference>
<accession>A0A1X2IML2</accession>
<proteinExistence type="predicted"/>
<dbReference type="STRING" id="90262.A0A1X2IML2"/>
<dbReference type="OrthoDB" id="330671at2759"/>